<feature type="compositionally biased region" description="Polar residues" evidence="1">
    <location>
        <begin position="13"/>
        <end position="28"/>
    </location>
</feature>
<protein>
    <submittedName>
        <fullName evidence="2">Uncharacterized protein</fullName>
    </submittedName>
</protein>
<gene>
    <name evidence="2" type="ORF">B0A49_04166</name>
</gene>
<dbReference type="PANTHER" id="PTHR36826">
    <property type="entry name" value="PROTEIN ECM13"/>
    <property type="match status" value="1"/>
</dbReference>
<sequence length="267" mass="29710">MPSRLGTSFEPLDTTSTQSYFPKSSPTSPAHKKQRMSISQTYSVARTARSKLGREASKADHDLRILVGHANLLDTLMVELADAEKEQEAWFHQTVQKAAESEGARHIQWVDTVMEEDLDDNSSESSDDSSDSDSDIYDEDAEDVAAAPSPAHFSVSETEIDSDDEEEYEDYEYTEELTLRRSPSHSHQPPGLVDDSDSEDDSMPPSPEQPALEFTEKERQAIATTTYYDVKDASDSIPTLSTSEQTSFLHNGYFIPERNPSPMIAAC</sequence>
<dbReference type="STRING" id="331657.A0A4U0X7Z9"/>
<accession>A0A4U0X7Z9</accession>
<feature type="compositionally biased region" description="Acidic residues" evidence="1">
    <location>
        <begin position="158"/>
        <end position="175"/>
    </location>
</feature>
<comment type="caution">
    <text evidence="2">The sequence shown here is derived from an EMBL/GenBank/DDBJ whole genome shotgun (WGS) entry which is preliminary data.</text>
</comment>
<name>A0A4U0X7Z9_9PEZI</name>
<evidence type="ECO:0000256" key="1">
    <source>
        <dbReference type="SAM" id="MobiDB-lite"/>
    </source>
</evidence>
<organism evidence="2 3">
    <name type="scientific">Cryomyces minteri</name>
    <dbReference type="NCBI Taxonomy" id="331657"/>
    <lineage>
        <taxon>Eukaryota</taxon>
        <taxon>Fungi</taxon>
        <taxon>Dikarya</taxon>
        <taxon>Ascomycota</taxon>
        <taxon>Pezizomycotina</taxon>
        <taxon>Dothideomycetes</taxon>
        <taxon>Dothideomycetes incertae sedis</taxon>
        <taxon>Cryomyces</taxon>
    </lineage>
</organism>
<feature type="compositionally biased region" description="Acidic residues" evidence="1">
    <location>
        <begin position="117"/>
        <end position="143"/>
    </location>
</feature>
<dbReference type="Proteomes" id="UP000308768">
    <property type="component" value="Unassembled WGS sequence"/>
</dbReference>
<feature type="region of interest" description="Disordered" evidence="1">
    <location>
        <begin position="1"/>
        <end position="41"/>
    </location>
</feature>
<dbReference type="PANTHER" id="PTHR36826:SF1">
    <property type="entry name" value="PROTEIN ECM13"/>
    <property type="match status" value="1"/>
</dbReference>
<keyword evidence="3" id="KW-1185">Reference proteome</keyword>
<dbReference type="AlphaFoldDB" id="A0A4U0X7Z9"/>
<feature type="region of interest" description="Disordered" evidence="1">
    <location>
        <begin position="117"/>
        <end position="220"/>
    </location>
</feature>
<dbReference type="EMBL" id="NAJN01000584">
    <property type="protein sequence ID" value="TKA71223.1"/>
    <property type="molecule type" value="Genomic_DNA"/>
</dbReference>
<dbReference type="InterPro" id="IPR037738">
    <property type="entry name" value="Ecm13-like"/>
</dbReference>
<evidence type="ECO:0000313" key="2">
    <source>
        <dbReference type="EMBL" id="TKA71223.1"/>
    </source>
</evidence>
<dbReference type="OrthoDB" id="5431245at2759"/>
<reference evidence="2 3" key="1">
    <citation type="submission" date="2017-03" db="EMBL/GenBank/DDBJ databases">
        <title>Genomes of endolithic fungi from Antarctica.</title>
        <authorList>
            <person name="Coleine C."/>
            <person name="Masonjones S."/>
            <person name="Stajich J.E."/>
        </authorList>
    </citation>
    <scope>NUCLEOTIDE SEQUENCE [LARGE SCALE GENOMIC DNA]</scope>
    <source>
        <strain evidence="2 3">CCFEE 5187</strain>
    </source>
</reference>
<evidence type="ECO:0000313" key="3">
    <source>
        <dbReference type="Proteomes" id="UP000308768"/>
    </source>
</evidence>
<proteinExistence type="predicted"/>